<comment type="catalytic activity">
    <reaction evidence="12">
        <text>serotonin + acetyl-CoA = N-acetylserotonin + CoA + H(+)</text>
        <dbReference type="Rhea" id="RHEA:25217"/>
        <dbReference type="ChEBI" id="CHEBI:15378"/>
        <dbReference type="ChEBI" id="CHEBI:17697"/>
        <dbReference type="ChEBI" id="CHEBI:57287"/>
        <dbReference type="ChEBI" id="CHEBI:57288"/>
        <dbReference type="ChEBI" id="CHEBI:350546"/>
        <dbReference type="EC" id="2.3.1.87"/>
    </reaction>
    <physiologicalReaction direction="left-to-right" evidence="12">
        <dbReference type="Rhea" id="RHEA:25218"/>
    </physiologicalReaction>
</comment>
<comment type="catalytic activity">
    <reaction evidence="7">
        <text>serotonin + (5Z,8Z,11Z,14Z)-eicosatetraenoyl-CoA = N-[(5Z,8Z,11Z,14Z)-eicosatetraenoyl]-serotonin + CoA + H(+)</text>
        <dbReference type="Rhea" id="RHEA:51396"/>
        <dbReference type="ChEBI" id="CHEBI:15378"/>
        <dbReference type="ChEBI" id="CHEBI:57287"/>
        <dbReference type="ChEBI" id="CHEBI:57368"/>
        <dbReference type="ChEBI" id="CHEBI:132255"/>
        <dbReference type="ChEBI" id="CHEBI:350546"/>
    </reaction>
    <physiologicalReaction direction="left-to-right" evidence="7">
        <dbReference type="Rhea" id="RHEA:51397"/>
    </physiologicalReaction>
</comment>
<evidence type="ECO:0000256" key="5">
    <source>
        <dbReference type="ARBA" id="ARBA00050189"/>
    </source>
</evidence>
<evidence type="ECO:0000256" key="12">
    <source>
        <dbReference type="ARBA" id="ARBA00052491"/>
    </source>
</evidence>
<name>A0A0B1S0L1_OESDE</name>
<sequence>MTGHLRFETATKEHAKDIKEFMLADFGTTEPITQTLKATSADLCDFYDDFVKLGCSHEKYSTLVYENDRLVAMCLNSVKKFNKGDGVVPEMDVAGHDFAEDISKGPYKQHKANQISVYLTALEHRERQLLGNDCKVFYLDILSVAKNHRRQGLARELTRRAIETARTEGCEWVVTSATAAASQGLFLKMGFQVLYEIPFSDFLENGNEVFRNTHDGCTSGKFMALAMKRLQNGK</sequence>
<dbReference type="EMBL" id="KN610759">
    <property type="protein sequence ID" value="KHJ77441.1"/>
    <property type="molecule type" value="Genomic_DNA"/>
</dbReference>
<evidence type="ECO:0000256" key="11">
    <source>
        <dbReference type="ARBA" id="ARBA00052335"/>
    </source>
</evidence>
<dbReference type="SUPFAM" id="SSF55729">
    <property type="entry name" value="Acyl-CoA N-acyltransferases (Nat)"/>
    <property type="match status" value="1"/>
</dbReference>
<comment type="catalytic activity">
    <reaction evidence="9">
        <text>serotonin + (9Z)-octadecenoyl-CoA = N-(9Z-octadecenoyl)-serotonin + CoA + H(+)</text>
        <dbReference type="Rhea" id="RHEA:51392"/>
        <dbReference type="ChEBI" id="CHEBI:15378"/>
        <dbReference type="ChEBI" id="CHEBI:57287"/>
        <dbReference type="ChEBI" id="CHEBI:57387"/>
        <dbReference type="ChEBI" id="CHEBI:134064"/>
        <dbReference type="ChEBI" id="CHEBI:350546"/>
    </reaction>
    <physiologicalReaction direction="left-to-right" evidence="9">
        <dbReference type="Rhea" id="RHEA:51393"/>
    </physiologicalReaction>
</comment>
<dbReference type="EC" id="2.3.1.87" evidence="4"/>
<comment type="catalytic activity">
    <reaction evidence="6">
        <text>serotonin + octadecanoyl-CoA = N-octadecanoyl-serotonin + CoA + H(+)</text>
        <dbReference type="Rhea" id="RHEA:51400"/>
        <dbReference type="ChEBI" id="CHEBI:15378"/>
        <dbReference type="ChEBI" id="CHEBI:57287"/>
        <dbReference type="ChEBI" id="CHEBI:57394"/>
        <dbReference type="ChEBI" id="CHEBI:134065"/>
        <dbReference type="ChEBI" id="CHEBI:350546"/>
    </reaction>
    <physiologicalReaction direction="left-to-right" evidence="6">
        <dbReference type="Rhea" id="RHEA:51401"/>
    </physiologicalReaction>
</comment>
<reference evidence="14 15" key="1">
    <citation type="submission" date="2014-03" db="EMBL/GenBank/DDBJ databases">
        <title>Draft genome of the hookworm Oesophagostomum dentatum.</title>
        <authorList>
            <person name="Mitreva M."/>
        </authorList>
    </citation>
    <scope>NUCLEOTIDE SEQUENCE [LARGE SCALE GENOMIC DNA]</scope>
    <source>
        <strain evidence="14 15">OD-Hann</strain>
    </source>
</reference>
<evidence type="ECO:0000256" key="10">
    <source>
        <dbReference type="ARBA" id="ARBA00052178"/>
    </source>
</evidence>
<dbReference type="AlphaFoldDB" id="A0A0B1S0L1"/>
<evidence type="ECO:0000256" key="4">
    <source>
        <dbReference type="ARBA" id="ARBA00039114"/>
    </source>
</evidence>
<comment type="catalytic activity">
    <reaction evidence="10">
        <text>serotonin + hexadecanoyl-CoA = N-hexadecanoyl-serotonin + CoA + H(+)</text>
        <dbReference type="Rhea" id="RHEA:51384"/>
        <dbReference type="ChEBI" id="CHEBI:15378"/>
        <dbReference type="ChEBI" id="CHEBI:57287"/>
        <dbReference type="ChEBI" id="CHEBI:57379"/>
        <dbReference type="ChEBI" id="CHEBI:134059"/>
        <dbReference type="ChEBI" id="CHEBI:350546"/>
    </reaction>
    <physiologicalReaction direction="left-to-right" evidence="10">
        <dbReference type="Rhea" id="RHEA:51385"/>
    </physiologicalReaction>
</comment>
<evidence type="ECO:0000256" key="7">
    <source>
        <dbReference type="ARBA" id="ARBA00051284"/>
    </source>
</evidence>
<dbReference type="FunFam" id="3.40.630.30:FF:000046">
    <property type="entry name" value="Dopamine N-acetyltransferase"/>
    <property type="match status" value="1"/>
</dbReference>
<dbReference type="InterPro" id="IPR000182">
    <property type="entry name" value="GNAT_dom"/>
</dbReference>
<feature type="domain" description="N-acetyltransferase" evidence="13">
    <location>
        <begin position="5"/>
        <end position="206"/>
    </location>
</feature>
<evidence type="ECO:0000313" key="15">
    <source>
        <dbReference type="Proteomes" id="UP000053660"/>
    </source>
</evidence>
<evidence type="ECO:0000256" key="2">
    <source>
        <dbReference type="ARBA" id="ARBA00037926"/>
    </source>
</evidence>
<dbReference type="OrthoDB" id="5799199at2759"/>
<comment type="catalytic activity">
    <reaction evidence="11">
        <text>dopamine + hexadecanoyl-CoA = N-hexadecanoyl-dopamine + CoA + H(+)</text>
        <dbReference type="Rhea" id="RHEA:51376"/>
        <dbReference type="ChEBI" id="CHEBI:15378"/>
        <dbReference type="ChEBI" id="CHEBI:57287"/>
        <dbReference type="ChEBI" id="CHEBI:57379"/>
        <dbReference type="ChEBI" id="CHEBI:59905"/>
        <dbReference type="ChEBI" id="CHEBI:134058"/>
    </reaction>
    <physiologicalReaction direction="left-to-right" evidence="11">
        <dbReference type="Rhea" id="RHEA:51377"/>
    </physiologicalReaction>
</comment>
<comment type="catalytic activity">
    <reaction evidence="8">
        <text>dopamine + acetyl-CoA = N-acetyldopamine + CoA + H(+)</text>
        <dbReference type="Rhea" id="RHEA:51388"/>
        <dbReference type="ChEBI" id="CHEBI:15378"/>
        <dbReference type="ChEBI" id="CHEBI:57287"/>
        <dbReference type="ChEBI" id="CHEBI:57288"/>
        <dbReference type="ChEBI" id="CHEBI:59905"/>
        <dbReference type="ChEBI" id="CHEBI:125678"/>
    </reaction>
    <physiologicalReaction direction="left-to-right" evidence="8">
        <dbReference type="Rhea" id="RHEA:51389"/>
    </physiologicalReaction>
</comment>
<evidence type="ECO:0000256" key="3">
    <source>
        <dbReference type="ARBA" id="ARBA00038182"/>
    </source>
</evidence>
<proteinExistence type="inferred from homology"/>
<evidence type="ECO:0000256" key="8">
    <source>
        <dbReference type="ARBA" id="ARBA00051711"/>
    </source>
</evidence>
<gene>
    <name evidence="14" type="ORF">OESDEN_22939</name>
</gene>
<keyword evidence="15" id="KW-1185">Reference proteome</keyword>
<comment type="similarity">
    <text evidence="3">Belongs to the acetyltransferase family. AANAT subfamily.</text>
</comment>
<dbReference type="Pfam" id="PF00583">
    <property type="entry name" value="Acetyltransf_1"/>
    <property type="match status" value="1"/>
</dbReference>
<organism evidence="14 15">
    <name type="scientific">Oesophagostomum dentatum</name>
    <name type="common">Nodular worm</name>
    <dbReference type="NCBI Taxonomy" id="61180"/>
    <lineage>
        <taxon>Eukaryota</taxon>
        <taxon>Metazoa</taxon>
        <taxon>Ecdysozoa</taxon>
        <taxon>Nematoda</taxon>
        <taxon>Chromadorea</taxon>
        <taxon>Rhabditida</taxon>
        <taxon>Rhabditina</taxon>
        <taxon>Rhabditomorpha</taxon>
        <taxon>Strongyloidea</taxon>
        <taxon>Strongylidae</taxon>
        <taxon>Oesophagostomum</taxon>
    </lineage>
</organism>
<dbReference type="GO" id="GO:0004059">
    <property type="term" value="F:aralkylamine N-acetyltransferase activity"/>
    <property type="evidence" value="ECO:0007669"/>
    <property type="project" value="UniProtKB-EC"/>
</dbReference>
<evidence type="ECO:0000259" key="13">
    <source>
        <dbReference type="PROSITE" id="PS51186"/>
    </source>
</evidence>
<evidence type="ECO:0000256" key="6">
    <source>
        <dbReference type="ARBA" id="ARBA00050849"/>
    </source>
</evidence>
<dbReference type="PROSITE" id="PS51186">
    <property type="entry name" value="GNAT"/>
    <property type="match status" value="1"/>
</dbReference>
<dbReference type="CDD" id="cd04301">
    <property type="entry name" value="NAT_SF"/>
    <property type="match status" value="1"/>
</dbReference>
<comment type="catalytic activity">
    <reaction evidence="5">
        <text>dopamine + (9Z)-octadecenoyl-CoA = N-(9Z-octadecanoyl)-dopamine + CoA + H(+)</text>
        <dbReference type="Rhea" id="RHEA:51380"/>
        <dbReference type="ChEBI" id="CHEBI:15378"/>
        <dbReference type="ChEBI" id="CHEBI:31883"/>
        <dbReference type="ChEBI" id="CHEBI:57287"/>
        <dbReference type="ChEBI" id="CHEBI:57387"/>
        <dbReference type="ChEBI" id="CHEBI:59905"/>
    </reaction>
    <physiologicalReaction direction="left-to-right" evidence="5">
        <dbReference type="Rhea" id="RHEA:51381"/>
    </physiologicalReaction>
</comment>
<dbReference type="Proteomes" id="UP000053660">
    <property type="component" value="Unassembled WGS sequence"/>
</dbReference>
<evidence type="ECO:0000256" key="1">
    <source>
        <dbReference type="ARBA" id="ARBA00022679"/>
    </source>
</evidence>
<accession>A0A0B1S0L1</accession>
<evidence type="ECO:0000313" key="14">
    <source>
        <dbReference type="EMBL" id="KHJ77441.1"/>
    </source>
</evidence>
<dbReference type="InterPro" id="IPR016181">
    <property type="entry name" value="Acyl_CoA_acyltransferase"/>
</dbReference>
<keyword evidence="1 14" id="KW-0808">Transferase</keyword>
<protein>
    <recommendedName>
        <fullName evidence="4">aralkylamine N-acetyltransferase</fullName>
        <ecNumber evidence="4">2.3.1.87</ecNumber>
    </recommendedName>
</protein>
<dbReference type="Gene3D" id="3.40.630.30">
    <property type="match status" value="1"/>
</dbReference>
<comment type="pathway">
    <text evidence="2">Aromatic compound metabolism; melatonin biosynthesis; melatonin from serotonin: step 1/2.</text>
</comment>
<evidence type="ECO:0000256" key="9">
    <source>
        <dbReference type="ARBA" id="ARBA00051823"/>
    </source>
</evidence>
<dbReference type="PANTHER" id="PTHR20905">
    <property type="entry name" value="N-ACETYLTRANSFERASE-RELATED"/>
    <property type="match status" value="1"/>
</dbReference>
<dbReference type="PANTHER" id="PTHR20905:SF1">
    <property type="entry name" value="AT07410P-RELATED"/>
    <property type="match status" value="1"/>
</dbReference>